<proteinExistence type="predicted"/>
<name>A0A336NE21_BARGR</name>
<protein>
    <submittedName>
        <fullName evidence="1">Uncharacterized protein</fullName>
    </submittedName>
</protein>
<dbReference type="Proteomes" id="UP000253846">
    <property type="component" value="Unassembled WGS sequence"/>
</dbReference>
<dbReference type="EMBL" id="UFTD01000001">
    <property type="protein sequence ID" value="SSZ39157.1"/>
    <property type="molecule type" value="Genomic_DNA"/>
</dbReference>
<evidence type="ECO:0000313" key="2">
    <source>
        <dbReference type="Proteomes" id="UP000253846"/>
    </source>
</evidence>
<sequence length="133" mass="15285">MYEVFFVLECVVNVILNNTLIYKNNLIIIMLNKDLVKICSRLNQLKPSTCTLQAWRAVWIKTVEERSKNVFYELSQGLKVVATFGAGKVCDGAGLFPRKCMMMVFNGFIISFLKYSFRIVICPEGEKQEELTQ</sequence>
<evidence type="ECO:0000313" key="1">
    <source>
        <dbReference type="EMBL" id="SSZ39157.1"/>
    </source>
</evidence>
<organism evidence="1 2">
    <name type="scientific">Bartonella grahamii</name>
    <dbReference type="NCBI Taxonomy" id="33045"/>
    <lineage>
        <taxon>Bacteria</taxon>
        <taxon>Pseudomonadati</taxon>
        <taxon>Pseudomonadota</taxon>
        <taxon>Alphaproteobacteria</taxon>
        <taxon>Hyphomicrobiales</taxon>
        <taxon>Bartonellaceae</taxon>
        <taxon>Bartonella</taxon>
    </lineage>
</organism>
<dbReference type="AlphaFoldDB" id="A0A336NE21"/>
<reference evidence="1 2" key="1">
    <citation type="submission" date="2018-06" db="EMBL/GenBank/DDBJ databases">
        <authorList>
            <consortium name="Pathogen Informatics"/>
            <person name="Doyle S."/>
        </authorList>
    </citation>
    <scope>NUCLEOTIDE SEQUENCE [LARGE SCALE GENOMIC DNA]</scope>
    <source>
        <strain evidence="1 2">NCTC12860</strain>
    </source>
</reference>
<gene>
    <name evidence="1" type="ORF">NCTC12860_00353</name>
</gene>
<accession>A0A336NE21</accession>